<dbReference type="PATRIC" id="fig|304371.9.peg.708"/>
<dbReference type="GO" id="GO:0005524">
    <property type="term" value="F:ATP binding"/>
    <property type="evidence" value="ECO:0007669"/>
    <property type="project" value="UniProtKB-KW"/>
</dbReference>
<reference evidence="10 11" key="2">
    <citation type="journal article" date="2008" name="Int. J. Syst. Evol. Microbiol.">
        <title>Methanocella paludicola gen. nov., sp. nov., a methane-producing archaeon, the first isolate of the lineage 'Rice Cluster I', and proposal of the new archaeal order Methanocellales ord. nov.</title>
        <authorList>
            <person name="Sakai S."/>
            <person name="Imachi H."/>
            <person name="Hanada S."/>
            <person name="Ohashi A."/>
            <person name="Harada H."/>
            <person name="Kamagata Y."/>
        </authorList>
    </citation>
    <scope>NUCLEOTIDE SEQUENCE [LARGE SCALE GENOMIC DNA]</scope>
    <source>
        <strain evidence="11">DSM 17711 / JCM 13418 / NBRC 101707 / SANAE</strain>
    </source>
</reference>
<evidence type="ECO:0000313" key="11">
    <source>
        <dbReference type="Proteomes" id="UP000001882"/>
    </source>
</evidence>
<evidence type="ECO:0000256" key="1">
    <source>
        <dbReference type="ARBA" id="ARBA00004413"/>
    </source>
</evidence>
<dbReference type="RefSeq" id="WP_012899437.1">
    <property type="nucleotide sequence ID" value="NC_013665.1"/>
</dbReference>
<keyword evidence="4" id="KW-0547">Nucleotide-binding</keyword>
<dbReference type="GO" id="GO:1900753">
    <property type="term" value="P:doxorubicin transport"/>
    <property type="evidence" value="ECO:0007669"/>
    <property type="project" value="InterPro"/>
</dbReference>
<reference evidence="10 11" key="1">
    <citation type="journal article" date="2007" name="Appl. Environ. Microbiol.">
        <title>Isolation of key methanogens for global methane emission from rice paddy fields: a novel isolate affiliated with the clone cluster rice cluster I.</title>
        <authorList>
            <person name="Sakai S."/>
            <person name="Imachi H."/>
            <person name="Sekiguchi Y."/>
            <person name="Ohashi A."/>
            <person name="Harada H."/>
            <person name="Kamagata Y."/>
        </authorList>
    </citation>
    <scope>NUCLEOTIDE SEQUENCE [LARGE SCALE GENOMIC DNA]</scope>
    <source>
        <strain evidence="11">DSM 17711 / JCM 13418 / NBRC 101707 / SANAE</strain>
    </source>
</reference>
<accession>D1YWD5</accession>
<keyword evidence="6" id="KW-1278">Translocase</keyword>
<evidence type="ECO:0000256" key="8">
    <source>
        <dbReference type="ARBA" id="ARBA00049985"/>
    </source>
</evidence>
<dbReference type="InterPro" id="IPR027417">
    <property type="entry name" value="P-loop_NTPase"/>
</dbReference>
<evidence type="ECO:0000256" key="7">
    <source>
        <dbReference type="ARBA" id="ARBA00023136"/>
    </source>
</evidence>
<dbReference type="PANTHER" id="PTHR42711:SF5">
    <property type="entry name" value="ABC TRANSPORTER ATP-BINDING PROTEIN NATA"/>
    <property type="match status" value="1"/>
</dbReference>
<dbReference type="Pfam" id="PF13732">
    <property type="entry name" value="DrrA1-3_C"/>
    <property type="match status" value="1"/>
</dbReference>
<sequence>MNAIEANRLTKYYGSLAAVDQVSFTVDEGEIFGFLGPNGAGKTTTMRMLTGVIRPDEGTGSIMGYDVVKENIRAKQARGVVPDTSNAYVDISAWQNLLLTGDLYGVPRRLTEERAEKLLRRFGLYEKRDQVVKGYSKGMKQRLILCMALVSEPPILFLDEPTSGLDVESSRLIKDIVREVNKGGVTVFLTTHNMEEANQLCDRIAIIRSGRIVAVDSPEKLKARSKELQSIEVSFDRPIDLAGVPLSGIAKTVKAGDKYRLYTGDPDTVIKQLVDYAESERLRIVALSLLSPSLEDVFVELTKKEA</sequence>
<dbReference type="KEGG" id="mpd:MCP_0685"/>
<feature type="domain" description="ABC transporter" evidence="9">
    <location>
        <begin position="4"/>
        <end position="234"/>
    </location>
</feature>
<dbReference type="InterPro" id="IPR017871">
    <property type="entry name" value="ABC_transporter-like_CS"/>
</dbReference>
<dbReference type="GO" id="GO:0043215">
    <property type="term" value="P:daunorubicin transport"/>
    <property type="evidence" value="ECO:0007669"/>
    <property type="project" value="InterPro"/>
</dbReference>
<evidence type="ECO:0000256" key="3">
    <source>
        <dbReference type="ARBA" id="ARBA00022475"/>
    </source>
</evidence>
<comment type="subcellular location">
    <subcellularLocation>
        <location evidence="1">Cell membrane</location>
        <topology evidence="1">Peripheral membrane protein</topology>
        <orientation evidence="1">Cytoplasmic side</orientation>
    </subcellularLocation>
</comment>
<dbReference type="OrthoDB" id="87732at2157"/>
<evidence type="ECO:0000256" key="4">
    <source>
        <dbReference type="ARBA" id="ARBA00022741"/>
    </source>
</evidence>
<dbReference type="SMART" id="SM00382">
    <property type="entry name" value="AAA"/>
    <property type="match status" value="1"/>
</dbReference>
<dbReference type="InterPro" id="IPR003593">
    <property type="entry name" value="AAA+_ATPase"/>
</dbReference>
<protein>
    <submittedName>
        <fullName evidence="10">ABC transporter ATP binding subunit</fullName>
    </submittedName>
</protein>
<evidence type="ECO:0000259" key="9">
    <source>
        <dbReference type="PROSITE" id="PS50893"/>
    </source>
</evidence>
<dbReference type="GO" id="GO:0005886">
    <property type="term" value="C:plasma membrane"/>
    <property type="evidence" value="ECO:0007669"/>
    <property type="project" value="UniProtKB-SubCell"/>
</dbReference>
<proteinExistence type="inferred from homology"/>
<dbReference type="EMBL" id="AP011532">
    <property type="protein sequence ID" value="BAI60757.1"/>
    <property type="molecule type" value="Genomic_DNA"/>
</dbReference>
<gene>
    <name evidence="10" type="ordered locus">MCP_0685</name>
</gene>
<dbReference type="InterPro" id="IPR003439">
    <property type="entry name" value="ABC_transporter-like_ATP-bd"/>
</dbReference>
<name>D1YWD5_METPS</name>
<evidence type="ECO:0000256" key="2">
    <source>
        <dbReference type="ARBA" id="ARBA00022448"/>
    </source>
</evidence>
<dbReference type="eggNOG" id="arCOG00194">
    <property type="taxonomic scope" value="Archaea"/>
</dbReference>
<dbReference type="Gene3D" id="3.40.50.300">
    <property type="entry name" value="P-loop containing nucleotide triphosphate hydrolases"/>
    <property type="match status" value="1"/>
</dbReference>
<keyword evidence="7" id="KW-0472">Membrane</keyword>
<dbReference type="InterPro" id="IPR005894">
    <property type="entry name" value="DrrA"/>
</dbReference>
<organism evidence="10 11">
    <name type="scientific">Methanocella paludicola (strain DSM 17711 / JCM 13418 / NBRC 101707 / SANAE)</name>
    <dbReference type="NCBI Taxonomy" id="304371"/>
    <lineage>
        <taxon>Archaea</taxon>
        <taxon>Methanobacteriati</taxon>
        <taxon>Methanobacteriota</taxon>
        <taxon>Stenosarchaea group</taxon>
        <taxon>Methanomicrobia</taxon>
        <taxon>Methanocellales</taxon>
        <taxon>Methanocellaceae</taxon>
        <taxon>Methanocella</taxon>
    </lineage>
</organism>
<dbReference type="GeneID" id="8680734"/>
<dbReference type="PROSITE" id="PS50893">
    <property type="entry name" value="ABC_TRANSPORTER_2"/>
    <property type="match status" value="1"/>
</dbReference>
<dbReference type="InterPro" id="IPR025302">
    <property type="entry name" value="DrrA1/2-like_C"/>
</dbReference>
<keyword evidence="3" id="KW-1003">Cell membrane</keyword>
<dbReference type="PROSITE" id="PS00211">
    <property type="entry name" value="ABC_TRANSPORTER_1"/>
    <property type="match status" value="1"/>
</dbReference>
<evidence type="ECO:0000313" key="10">
    <source>
        <dbReference type="EMBL" id="BAI60757.1"/>
    </source>
</evidence>
<comment type="similarity">
    <text evidence="8">Belongs to the ABC transporter superfamily. Drug exporter-1 (DrugE1) (TC 3.A.1.105) family.</text>
</comment>
<dbReference type="InParanoid" id="D1YWD5"/>
<dbReference type="Proteomes" id="UP000001882">
    <property type="component" value="Chromosome"/>
</dbReference>
<dbReference type="NCBIfam" id="TIGR01188">
    <property type="entry name" value="drrA"/>
    <property type="match status" value="1"/>
</dbReference>
<keyword evidence="2" id="KW-0813">Transport</keyword>
<dbReference type="GO" id="GO:0016887">
    <property type="term" value="F:ATP hydrolysis activity"/>
    <property type="evidence" value="ECO:0007669"/>
    <property type="project" value="InterPro"/>
</dbReference>
<dbReference type="InterPro" id="IPR050763">
    <property type="entry name" value="ABC_transporter_ATP-binding"/>
</dbReference>
<dbReference type="SUPFAM" id="SSF52540">
    <property type="entry name" value="P-loop containing nucleoside triphosphate hydrolases"/>
    <property type="match status" value="1"/>
</dbReference>
<keyword evidence="11" id="KW-1185">Reference proteome</keyword>
<dbReference type="PANTHER" id="PTHR42711">
    <property type="entry name" value="ABC TRANSPORTER ATP-BINDING PROTEIN"/>
    <property type="match status" value="1"/>
</dbReference>
<keyword evidence="5" id="KW-0067">ATP-binding</keyword>
<evidence type="ECO:0000256" key="6">
    <source>
        <dbReference type="ARBA" id="ARBA00022967"/>
    </source>
</evidence>
<dbReference type="STRING" id="304371.MCP_0685"/>
<reference evidence="11" key="3">
    <citation type="journal article" date="2011" name="PLoS ONE">
        <title>Genome sequence of a mesophilic hydrogenotrophic methanogen Methanocella paludicola, the first cultivated representative of the order Methanocellales.</title>
        <authorList>
            <person name="Sakai S."/>
            <person name="Takaki Y."/>
            <person name="Shimamura S."/>
            <person name="Sekine M."/>
            <person name="Tajima T."/>
            <person name="Kosugi H."/>
            <person name="Ichikawa N."/>
            <person name="Tasumi E."/>
            <person name="Hiraki A.T."/>
            <person name="Shimizu A."/>
            <person name="Kato Y."/>
            <person name="Nishiko R."/>
            <person name="Mori K."/>
            <person name="Fujita N."/>
            <person name="Imachi H."/>
            <person name="Takai K."/>
        </authorList>
    </citation>
    <scope>NUCLEOTIDE SEQUENCE [LARGE SCALE GENOMIC DNA]</scope>
    <source>
        <strain evidence="11">DSM 17711 / JCM 13418 / NBRC 101707 / SANAE</strain>
    </source>
</reference>
<dbReference type="AlphaFoldDB" id="D1YWD5"/>
<dbReference type="Pfam" id="PF00005">
    <property type="entry name" value="ABC_tran"/>
    <property type="match status" value="1"/>
</dbReference>
<dbReference type="FunFam" id="3.40.50.300:FF:000589">
    <property type="entry name" value="ABC transporter, ATP-binding subunit"/>
    <property type="match status" value="1"/>
</dbReference>
<evidence type="ECO:0000256" key="5">
    <source>
        <dbReference type="ARBA" id="ARBA00022840"/>
    </source>
</evidence>